<dbReference type="OrthoDB" id="8300214at2759"/>
<proteinExistence type="predicted"/>
<dbReference type="STRING" id="215250.A0A316YAI2"/>
<dbReference type="GO" id="GO:0005634">
    <property type="term" value="C:nucleus"/>
    <property type="evidence" value="ECO:0007669"/>
    <property type="project" value="TreeGrafter"/>
</dbReference>
<dbReference type="SMART" id="SM00450">
    <property type="entry name" value="RHOD"/>
    <property type="match status" value="1"/>
</dbReference>
<dbReference type="InParanoid" id="A0A316YAI2"/>
<dbReference type="AlphaFoldDB" id="A0A316YAI2"/>
<organism evidence="2 3">
    <name type="scientific">Acaromyces ingoldii</name>
    <dbReference type="NCBI Taxonomy" id="215250"/>
    <lineage>
        <taxon>Eukaryota</taxon>
        <taxon>Fungi</taxon>
        <taxon>Dikarya</taxon>
        <taxon>Basidiomycota</taxon>
        <taxon>Ustilaginomycotina</taxon>
        <taxon>Exobasidiomycetes</taxon>
        <taxon>Exobasidiales</taxon>
        <taxon>Cryptobasidiaceae</taxon>
        <taxon>Acaromyces</taxon>
    </lineage>
</organism>
<dbReference type="GO" id="GO:0004725">
    <property type="term" value="F:protein tyrosine phosphatase activity"/>
    <property type="evidence" value="ECO:0007669"/>
    <property type="project" value="TreeGrafter"/>
</dbReference>
<dbReference type="Gene3D" id="3.40.250.10">
    <property type="entry name" value="Rhodanese-like domain"/>
    <property type="match status" value="1"/>
</dbReference>
<dbReference type="EMBL" id="KZ819643">
    <property type="protein sequence ID" value="PWN86656.1"/>
    <property type="molecule type" value="Genomic_DNA"/>
</dbReference>
<dbReference type="GeneID" id="37041312"/>
<dbReference type="GO" id="GO:0005737">
    <property type="term" value="C:cytoplasm"/>
    <property type="evidence" value="ECO:0007669"/>
    <property type="project" value="TreeGrafter"/>
</dbReference>
<protein>
    <submittedName>
        <fullName evidence="2">Rhodanese-like protein</fullName>
    </submittedName>
</protein>
<dbReference type="Pfam" id="PF00581">
    <property type="entry name" value="Rhodanese"/>
    <property type="match status" value="1"/>
</dbReference>
<accession>A0A316YAI2</accession>
<dbReference type="InterPro" id="IPR001763">
    <property type="entry name" value="Rhodanese-like_dom"/>
</dbReference>
<evidence type="ECO:0000313" key="3">
    <source>
        <dbReference type="Proteomes" id="UP000245768"/>
    </source>
</evidence>
<dbReference type="PROSITE" id="PS50206">
    <property type="entry name" value="RHODANESE_3"/>
    <property type="match status" value="1"/>
</dbReference>
<dbReference type="SUPFAM" id="SSF52821">
    <property type="entry name" value="Rhodanese/Cell cycle control phosphatase"/>
    <property type="match status" value="1"/>
</dbReference>
<sequence length="159" mass="17618">MPEHHPIDAKDWYSVYGAPRNSLQHLGSITIEELAILLSQRTVGKDFLVIDVRRADCTSMIPGAVNIPAHSLPVSLAPLLPLLSHIPLIVFHCSRSAGRAPRAAGWYADALQTQEMHTSEEIKKRVVILQGGIVRWEEIFGAGDLHKRGQKEGMRTTQL</sequence>
<dbReference type="PANTHER" id="PTHR10828:SF50">
    <property type="entry name" value="REDUCTASE (ARC2), PUTATIVE (AFU_ORTHOLOGUE AFUA_6G13400)-RELATED"/>
    <property type="match status" value="1"/>
</dbReference>
<dbReference type="RefSeq" id="XP_025373854.1">
    <property type="nucleotide sequence ID" value="XM_025519396.1"/>
</dbReference>
<evidence type="ECO:0000259" key="1">
    <source>
        <dbReference type="PROSITE" id="PS50206"/>
    </source>
</evidence>
<feature type="domain" description="Rhodanese" evidence="1">
    <location>
        <begin position="43"/>
        <end position="145"/>
    </location>
</feature>
<dbReference type="InterPro" id="IPR036873">
    <property type="entry name" value="Rhodanese-like_dom_sf"/>
</dbReference>
<dbReference type="Proteomes" id="UP000245768">
    <property type="component" value="Unassembled WGS sequence"/>
</dbReference>
<gene>
    <name evidence="2" type="ORF">FA10DRAFT_246153</name>
</gene>
<name>A0A316YAI2_9BASI</name>
<dbReference type="PANTHER" id="PTHR10828">
    <property type="entry name" value="M-PHASE INDUCER PHOSPHATASE DUAL SPECIFICITY PHOSPHATASE CDC25"/>
    <property type="match status" value="1"/>
</dbReference>
<evidence type="ECO:0000313" key="2">
    <source>
        <dbReference type="EMBL" id="PWN86656.1"/>
    </source>
</evidence>
<keyword evidence="3" id="KW-1185">Reference proteome</keyword>
<reference evidence="2 3" key="1">
    <citation type="journal article" date="2018" name="Mol. Biol. Evol.">
        <title>Broad Genomic Sampling Reveals a Smut Pathogenic Ancestry of the Fungal Clade Ustilaginomycotina.</title>
        <authorList>
            <person name="Kijpornyongpan T."/>
            <person name="Mondo S.J."/>
            <person name="Barry K."/>
            <person name="Sandor L."/>
            <person name="Lee J."/>
            <person name="Lipzen A."/>
            <person name="Pangilinan J."/>
            <person name="LaButti K."/>
            <person name="Hainaut M."/>
            <person name="Henrissat B."/>
            <person name="Grigoriev I.V."/>
            <person name="Spatafora J.W."/>
            <person name="Aime M.C."/>
        </authorList>
    </citation>
    <scope>NUCLEOTIDE SEQUENCE [LARGE SCALE GENOMIC DNA]</scope>
    <source>
        <strain evidence="2 3">MCA 4198</strain>
    </source>
</reference>